<evidence type="ECO:0000256" key="2">
    <source>
        <dbReference type="SAM" id="MobiDB-lite"/>
    </source>
</evidence>
<dbReference type="OrthoDB" id="271595at2759"/>
<feature type="compositionally biased region" description="Basic and acidic residues" evidence="2">
    <location>
        <begin position="429"/>
        <end position="444"/>
    </location>
</feature>
<feature type="region of interest" description="Disordered" evidence="2">
    <location>
        <begin position="793"/>
        <end position="813"/>
    </location>
</feature>
<proteinExistence type="predicted"/>
<feature type="region of interest" description="Disordered" evidence="2">
    <location>
        <begin position="999"/>
        <end position="1026"/>
    </location>
</feature>
<sequence>MEQAHRKFESQDILVPWRKPIHISTSCEMTSTTNSEDDGQHPYHAYTQTSDSDSNKSFRFRNTFRKKGRGNYHRRGRSIDPGRCSSPGSSSLSSPNETCYSFVRRAIQKLAGGSRRVVGNRPWFLESWIACTHKQPIQKRYDPDGCEYCDICGYDNVDDQPIELLRLEDEEPKELPRRQTFPASLLVADIDAMKSKSMTNIRAIQGNNNNNNNNINRSSHYSYKPTDKTSTTDTSKKSTDSTKPNLNKPKLVKQKKSVCEDDADEALDQPTDMKTPTRNLPDFRESLFRYERGGVLKQRSLNEDMLSIDRLREKERLKQNIQKQTSLNDELIYKRTHTFESIKDSFFSVTSSKKFQMIKIGLTNKIRNSTTNMEKVTGSSLKNGFVKMLQNWKGNEVVSPTSCDKDNLIESLKKCQKLPAEETQQSETTTERRHSKEDGSDSSKDSSLQSDTSVDSEDSFASVIFVPKSDPMSPIGGTSSAGPASPLLKGGCQSAPQSPRIKQSSCPTSPRIKQASMGVHSLTKQFSSPKPSTELLSTTAAVFFPSDEKESIPKSDLLPVKHITRKESNKTLAQKYSVPQIPKFRRTSLNTPTLNDNHTSSASSNITVTNIVVSDTSRLSPEKNTIDCVIHDDARNEKLKKIREMLAQKPGFGMKTTRNNCPIVRKISGPDGKEEAIAKPIPKLLKLEIFNPEEDDDSDSSCVSSPDSVDSVVSIKSTSKSSSPPCNTSRGRFYFPETKSNKEGMSLLEAAANVANTLDEAVEKVIKSNTKCKRKLPTADVFSIIQRRFSPDTMPLLDENGENGDIDGSRRSSNTWNEECHKHLTAFADKLSEKLMREIDDYQLTMDSIDDPYIHRLSAELQDLSKLSAEIKKQNEYLTRLSKRTSYAQKFKSKLCSKCRKYTECSCKPFHSRTKYSRMKNDVDSMTPVGGDVVNGAHNKNGVTKTDNSSSVNSVKLMSSLGRKNDGFLGGIDCGQADKKPQTVLEEEGETIESFKDSLEHRPLIAKGNSTDSCDSSEKVSGSSSNSIISSGATSINFGGPSVASSVGDLSLDSKDSVSEAGSTASLISLESRHKNRLEVMDTLKRKDHSALSDISQDSLPSDDIGGEITYHR</sequence>
<feature type="compositionally biased region" description="Polar residues" evidence="2">
    <location>
        <begin position="1060"/>
        <end position="1069"/>
    </location>
</feature>
<feature type="compositionally biased region" description="Polar residues" evidence="2">
    <location>
        <begin position="522"/>
        <end position="532"/>
    </location>
</feature>
<protein>
    <submittedName>
        <fullName evidence="3">Uncharacterized protein</fullName>
    </submittedName>
</protein>
<feature type="region of interest" description="Disordered" evidence="2">
    <location>
        <begin position="469"/>
        <end position="532"/>
    </location>
</feature>
<name>A0A834ML49_RHYFE</name>
<feature type="compositionally biased region" description="Low complexity" evidence="2">
    <location>
        <begin position="85"/>
        <end position="95"/>
    </location>
</feature>
<feature type="region of interest" description="Disordered" evidence="2">
    <location>
        <begin position="1088"/>
        <end position="1113"/>
    </location>
</feature>
<reference evidence="3" key="1">
    <citation type="submission" date="2020-08" db="EMBL/GenBank/DDBJ databases">
        <title>Genome sequencing and assembly of the red palm weevil Rhynchophorus ferrugineus.</title>
        <authorList>
            <person name="Dias G.B."/>
            <person name="Bergman C.M."/>
            <person name="Manee M."/>
        </authorList>
    </citation>
    <scope>NUCLEOTIDE SEQUENCE</scope>
    <source>
        <strain evidence="3">AA-2017</strain>
        <tissue evidence="3">Whole larva</tissue>
    </source>
</reference>
<feature type="region of interest" description="Disordered" evidence="2">
    <location>
        <begin position="1049"/>
        <end position="1072"/>
    </location>
</feature>
<feature type="compositionally biased region" description="Basic residues" evidence="2">
    <location>
        <begin position="58"/>
        <end position="76"/>
    </location>
</feature>
<feature type="region of interest" description="Disordered" evidence="2">
    <location>
        <begin position="416"/>
        <end position="455"/>
    </location>
</feature>
<dbReference type="AlphaFoldDB" id="A0A834ML49"/>
<keyword evidence="4" id="KW-1185">Reference proteome</keyword>
<feature type="compositionally biased region" description="Low complexity" evidence="2">
    <location>
        <begin position="207"/>
        <end position="216"/>
    </location>
</feature>
<gene>
    <name evidence="3" type="ORF">GWI33_002036</name>
</gene>
<dbReference type="Proteomes" id="UP000625711">
    <property type="component" value="Unassembled WGS sequence"/>
</dbReference>
<dbReference type="EMBL" id="JAACXV010000015">
    <property type="protein sequence ID" value="KAF7287216.1"/>
    <property type="molecule type" value="Genomic_DNA"/>
</dbReference>
<feature type="compositionally biased region" description="Polar residues" evidence="2">
    <location>
        <begin position="46"/>
        <end position="57"/>
    </location>
</feature>
<feature type="region of interest" description="Disordered" evidence="2">
    <location>
        <begin position="203"/>
        <end position="280"/>
    </location>
</feature>
<feature type="coiled-coil region" evidence="1">
    <location>
        <begin position="854"/>
        <end position="884"/>
    </location>
</feature>
<feature type="compositionally biased region" description="Polar residues" evidence="2">
    <location>
        <begin position="494"/>
        <end position="508"/>
    </location>
</feature>
<feature type="region of interest" description="Disordered" evidence="2">
    <location>
        <begin position="28"/>
        <end position="95"/>
    </location>
</feature>
<evidence type="ECO:0000256" key="1">
    <source>
        <dbReference type="SAM" id="Coils"/>
    </source>
</evidence>
<accession>A0A834ML49</accession>
<organism evidence="3 4">
    <name type="scientific">Rhynchophorus ferrugineus</name>
    <name type="common">Red palm weevil</name>
    <name type="synonym">Curculio ferrugineus</name>
    <dbReference type="NCBI Taxonomy" id="354439"/>
    <lineage>
        <taxon>Eukaryota</taxon>
        <taxon>Metazoa</taxon>
        <taxon>Ecdysozoa</taxon>
        <taxon>Arthropoda</taxon>
        <taxon>Hexapoda</taxon>
        <taxon>Insecta</taxon>
        <taxon>Pterygota</taxon>
        <taxon>Neoptera</taxon>
        <taxon>Endopterygota</taxon>
        <taxon>Coleoptera</taxon>
        <taxon>Polyphaga</taxon>
        <taxon>Cucujiformia</taxon>
        <taxon>Curculionidae</taxon>
        <taxon>Dryophthorinae</taxon>
        <taxon>Rhynchophorus</taxon>
    </lineage>
</organism>
<keyword evidence="1" id="KW-0175">Coiled coil</keyword>
<evidence type="ECO:0000313" key="4">
    <source>
        <dbReference type="Proteomes" id="UP000625711"/>
    </source>
</evidence>
<evidence type="ECO:0000313" key="3">
    <source>
        <dbReference type="EMBL" id="KAF7287216.1"/>
    </source>
</evidence>
<comment type="caution">
    <text evidence="3">The sequence shown here is derived from an EMBL/GenBank/DDBJ whole genome shotgun (WGS) entry which is preliminary data.</text>
</comment>